<comment type="catalytic activity">
    <reaction evidence="1 11 15">
        <text>Thiol-dependent hydrolysis of ester, thioester, amide, peptide and isopeptide bonds formed by the C-terminal Gly of ubiquitin (a 76-residue protein attached to proteins as an intracellular targeting signal).</text>
        <dbReference type="EC" id="3.4.19.12"/>
    </reaction>
</comment>
<dbReference type="SUPFAM" id="SSF57850">
    <property type="entry name" value="RING/U-box"/>
    <property type="match status" value="2"/>
</dbReference>
<evidence type="ECO:0000256" key="14">
    <source>
        <dbReference type="PROSITE-ProRule" id="PRU00502"/>
    </source>
</evidence>
<keyword evidence="3 11" id="KW-0645">Protease</keyword>
<name>A0A9P6U968_9FUNG</name>
<accession>A0A9P6U968</accession>
<dbReference type="GO" id="GO:0005634">
    <property type="term" value="C:nucleus"/>
    <property type="evidence" value="ECO:0007669"/>
    <property type="project" value="TreeGrafter"/>
</dbReference>
<evidence type="ECO:0000313" key="20">
    <source>
        <dbReference type="EMBL" id="KAG0264601.1"/>
    </source>
</evidence>
<keyword evidence="5" id="KW-0677">Repeat</keyword>
<keyword evidence="10 11" id="KW-0862">Zinc</keyword>
<keyword evidence="7 11" id="KW-0833">Ubl conjugation pathway</keyword>
<comment type="caution">
    <text evidence="20">The sequence shown here is derived from an EMBL/GenBank/DDBJ whole genome shotgun (WGS) entry which is preliminary data.</text>
</comment>
<evidence type="ECO:0000256" key="9">
    <source>
        <dbReference type="ARBA" id="ARBA00022807"/>
    </source>
</evidence>
<feature type="binding site" evidence="13">
    <location>
        <position position="179"/>
    </location>
    <ligand>
        <name>Zn(2+)</name>
        <dbReference type="ChEBI" id="CHEBI:29105"/>
    </ligand>
</feature>
<dbReference type="PROSITE" id="PS50030">
    <property type="entry name" value="UBA"/>
    <property type="match status" value="2"/>
</dbReference>
<dbReference type="InterPro" id="IPR009060">
    <property type="entry name" value="UBA-like_sf"/>
</dbReference>
<dbReference type="PIRSF" id="PIRSF016308">
    <property type="entry name" value="UBP"/>
    <property type="match status" value="1"/>
</dbReference>
<dbReference type="SMART" id="SM00290">
    <property type="entry name" value="ZnF_UBP"/>
    <property type="match status" value="2"/>
</dbReference>
<dbReference type="GO" id="GO:0008270">
    <property type="term" value="F:zinc ion binding"/>
    <property type="evidence" value="ECO:0007669"/>
    <property type="project" value="UniProtKB-UniRule"/>
</dbReference>
<dbReference type="InterPro" id="IPR001607">
    <property type="entry name" value="Znf_UBP"/>
</dbReference>
<dbReference type="GO" id="GO:0016579">
    <property type="term" value="P:protein deubiquitination"/>
    <property type="evidence" value="ECO:0007669"/>
    <property type="project" value="InterPro"/>
</dbReference>
<evidence type="ECO:0000256" key="8">
    <source>
        <dbReference type="ARBA" id="ARBA00022801"/>
    </source>
</evidence>
<dbReference type="PROSITE" id="PS00972">
    <property type="entry name" value="USP_1"/>
    <property type="match status" value="1"/>
</dbReference>
<dbReference type="FunFam" id="1.10.8.10:FF:000086">
    <property type="entry name" value="Ubiquitin carboxyl-terminal hydrolase"/>
    <property type="match status" value="1"/>
</dbReference>
<feature type="region of interest" description="Disordered" evidence="16">
    <location>
        <begin position="695"/>
        <end position="714"/>
    </location>
</feature>
<keyword evidence="21" id="KW-1185">Reference proteome</keyword>
<comment type="similarity">
    <text evidence="2 11 15">Belongs to the peptidase C19 family.</text>
</comment>
<feature type="active site" description="Nucleophile" evidence="12">
    <location>
        <position position="312"/>
    </location>
</feature>
<evidence type="ECO:0000256" key="6">
    <source>
        <dbReference type="ARBA" id="ARBA00022771"/>
    </source>
</evidence>
<dbReference type="PANTHER" id="PTHR24006">
    <property type="entry name" value="UBIQUITIN CARBOXYL-TERMINAL HYDROLASE"/>
    <property type="match status" value="1"/>
</dbReference>
<dbReference type="InterPro" id="IPR041432">
    <property type="entry name" value="UBP13_Znf-UBP_var"/>
</dbReference>
<dbReference type="EMBL" id="JAAAJB010000135">
    <property type="protein sequence ID" value="KAG0264601.1"/>
    <property type="molecule type" value="Genomic_DNA"/>
</dbReference>
<dbReference type="Pfam" id="PF02148">
    <property type="entry name" value="zf-UBP"/>
    <property type="match status" value="1"/>
</dbReference>
<organism evidence="20 21">
    <name type="scientific">Actinomortierella ambigua</name>
    <dbReference type="NCBI Taxonomy" id="1343610"/>
    <lineage>
        <taxon>Eukaryota</taxon>
        <taxon>Fungi</taxon>
        <taxon>Fungi incertae sedis</taxon>
        <taxon>Mucoromycota</taxon>
        <taxon>Mortierellomycotina</taxon>
        <taxon>Mortierellomycetes</taxon>
        <taxon>Mortierellales</taxon>
        <taxon>Mortierellaceae</taxon>
        <taxon>Actinomortierella</taxon>
    </lineage>
</organism>
<keyword evidence="8 11" id="KW-0378">Hydrolase</keyword>
<evidence type="ECO:0000256" key="3">
    <source>
        <dbReference type="ARBA" id="ARBA00022670"/>
    </source>
</evidence>
<gene>
    <name evidence="20" type="ORF">DFQ27_001122</name>
</gene>
<evidence type="ECO:0000313" key="21">
    <source>
        <dbReference type="Proteomes" id="UP000807716"/>
    </source>
</evidence>
<dbReference type="Gene3D" id="1.10.8.10">
    <property type="entry name" value="DNA helicase RuvA subunit, C-terminal domain"/>
    <property type="match status" value="2"/>
</dbReference>
<dbReference type="FunFam" id="3.30.40.10:FF:000587">
    <property type="entry name" value="Ubiquitin carboxyl-terminal hydrolase"/>
    <property type="match status" value="1"/>
</dbReference>
<dbReference type="InterPro" id="IPR015940">
    <property type="entry name" value="UBA"/>
</dbReference>
<dbReference type="InterPro" id="IPR018200">
    <property type="entry name" value="USP_CS"/>
</dbReference>
<evidence type="ECO:0000256" key="12">
    <source>
        <dbReference type="PIRSR" id="PIRSR016308-1"/>
    </source>
</evidence>
<dbReference type="Proteomes" id="UP000807716">
    <property type="component" value="Unassembled WGS sequence"/>
</dbReference>
<dbReference type="Pfam" id="PF00443">
    <property type="entry name" value="UCH"/>
    <property type="match status" value="1"/>
</dbReference>
<dbReference type="CDD" id="cd14385">
    <property type="entry name" value="UBA1_spUBP14_like"/>
    <property type="match status" value="1"/>
</dbReference>
<dbReference type="Pfam" id="PF00627">
    <property type="entry name" value="UBA"/>
    <property type="match status" value="2"/>
</dbReference>
<evidence type="ECO:0000256" key="16">
    <source>
        <dbReference type="SAM" id="MobiDB-lite"/>
    </source>
</evidence>
<dbReference type="PROSITE" id="PS00973">
    <property type="entry name" value="USP_2"/>
    <property type="match status" value="1"/>
</dbReference>
<evidence type="ECO:0000256" key="4">
    <source>
        <dbReference type="ARBA" id="ARBA00022723"/>
    </source>
</evidence>
<feature type="binding site" evidence="13">
    <location>
        <position position="209"/>
    </location>
    <ligand>
        <name>Zn(2+)</name>
        <dbReference type="ChEBI" id="CHEBI:29105"/>
    </ligand>
</feature>
<dbReference type="GO" id="GO:0006508">
    <property type="term" value="P:proteolysis"/>
    <property type="evidence" value="ECO:0007669"/>
    <property type="project" value="UniProtKB-KW"/>
</dbReference>
<dbReference type="SUPFAM" id="SSF54001">
    <property type="entry name" value="Cysteine proteinases"/>
    <property type="match status" value="1"/>
</dbReference>
<dbReference type="Gene3D" id="3.90.70.10">
    <property type="entry name" value="Cysteine proteinases"/>
    <property type="match status" value="1"/>
</dbReference>
<feature type="domain" description="UBA" evidence="17">
    <location>
        <begin position="582"/>
        <end position="623"/>
    </location>
</feature>
<dbReference type="EC" id="3.4.19.12" evidence="11 15"/>
<evidence type="ECO:0000256" key="10">
    <source>
        <dbReference type="ARBA" id="ARBA00022833"/>
    </source>
</evidence>
<evidence type="ECO:0000256" key="13">
    <source>
        <dbReference type="PIRSR" id="PIRSR016308-3"/>
    </source>
</evidence>
<keyword evidence="4 11" id="KW-0479">Metal-binding</keyword>
<evidence type="ECO:0000256" key="15">
    <source>
        <dbReference type="RuleBase" id="RU366025"/>
    </source>
</evidence>
<dbReference type="Pfam" id="PF17807">
    <property type="entry name" value="zf-UBP_var"/>
    <property type="match status" value="1"/>
</dbReference>
<evidence type="ECO:0000256" key="5">
    <source>
        <dbReference type="ARBA" id="ARBA00022737"/>
    </source>
</evidence>
<feature type="binding site" evidence="13">
    <location>
        <position position="196"/>
    </location>
    <ligand>
        <name>Zn(2+)</name>
        <dbReference type="ChEBI" id="CHEBI:29105"/>
    </ligand>
</feature>
<dbReference type="Gene3D" id="3.30.40.10">
    <property type="entry name" value="Zinc/RING finger domain, C3HC4 (zinc finger)"/>
    <property type="match status" value="2"/>
</dbReference>
<feature type="domain" description="UBP-type" evidence="19">
    <location>
        <begin position="153"/>
        <end position="261"/>
    </location>
</feature>
<evidence type="ECO:0000256" key="2">
    <source>
        <dbReference type="ARBA" id="ARBA00009085"/>
    </source>
</evidence>
<feature type="domain" description="UBA" evidence="17">
    <location>
        <begin position="646"/>
        <end position="686"/>
    </location>
</feature>
<feature type="domain" description="UBP-type" evidence="19">
    <location>
        <begin position="1"/>
        <end position="109"/>
    </location>
</feature>
<dbReference type="PROSITE" id="PS50271">
    <property type="entry name" value="ZF_UBP"/>
    <property type="match status" value="2"/>
</dbReference>
<sequence>MACPHVTSVRLNVPSPTAAIYKDECTLCFDSPDQESGLDVCLQCFNGGCTDSERLHAIHHYTKSGHTLALNIRRIKKPKRDDEEPPQKITKIAIVPTNDDDLYDYITHVKCYECGGIEVDRTAGQIPKVIDAIMTSLSASRQSEVKAWEEEIVSCEHIRHLVQAPAKEVSAENAHCGQCELQENLWLCMVCGNLGCGRQQYGGVGGNGHALNHFEATGHGVACKLGTITPEGTADIYCYHCNEERSDDHLGKHLAQFGIRVEQQQKTIKSLTELAIEQNQKFNFNMYTEDGKAFDPLFGPGYTGFKNLGNSCYMASVLQSAFDLPSFVSRYYPPDVDHIQNCTLEPGKCLQCQLSKVADGLLSGRYATPVVSKEGETQGQDGIAPGMFKALVGRGHEEFSTMRQQDSFEFFQYLVKSITQSERTSGKADPTKTFEFSNEQRLQCLSCRKVRYSYDNTTALSIGVPAKKISGGGEDGEEEVYEPVTLERCLDIYTAAEDLPYNCPSCQKNTTAIKTNRFATFPETLVLNLRRFEYRNWVPRKLAVPVIVSEGIIDLEKYRGKGRQDNEELLPEDAPAVASAPQFNESAMNDLMMMGFPEIRCQKALLATGNRSADEAMEWLLQHLDDPTIDDPLPDPSSNNKKTGVQVDAAAVQQLAEFGFTEKLATKALKETGGSVERAADWLFSHADSIVDDGDDDNADAAAGSDVSNDGRPKLVGDASKQGRYRLASFVSHKGPSVHCGHYVAHIRKGDRWVLYNDNKVVVDPKAPIGEAYMYTFKRE</sequence>
<keyword evidence="9 11" id="KW-0788">Thiol protease</keyword>
<dbReference type="InterPro" id="IPR028889">
    <property type="entry name" value="USP"/>
</dbReference>
<dbReference type="OrthoDB" id="361536at2759"/>
<dbReference type="InterPro" id="IPR013083">
    <property type="entry name" value="Znf_RING/FYVE/PHD"/>
</dbReference>
<dbReference type="FunFam" id="3.30.40.10:FF:000396">
    <property type="entry name" value="Ubiquitin carboxyl-terminal hydrolase"/>
    <property type="match status" value="1"/>
</dbReference>
<evidence type="ECO:0000259" key="17">
    <source>
        <dbReference type="PROSITE" id="PS50030"/>
    </source>
</evidence>
<dbReference type="InterPro" id="IPR016652">
    <property type="entry name" value="Ubiquitinyl_hydrolase"/>
</dbReference>
<feature type="active site" description="Proton acceptor" evidence="12">
    <location>
        <position position="742"/>
    </location>
</feature>
<dbReference type="SMART" id="SM00165">
    <property type="entry name" value="UBA"/>
    <property type="match status" value="2"/>
</dbReference>
<dbReference type="InterPro" id="IPR038765">
    <property type="entry name" value="Papain-like_cys_pep_sf"/>
</dbReference>
<evidence type="ECO:0000256" key="1">
    <source>
        <dbReference type="ARBA" id="ARBA00000707"/>
    </source>
</evidence>
<evidence type="ECO:0000259" key="19">
    <source>
        <dbReference type="PROSITE" id="PS50271"/>
    </source>
</evidence>
<dbReference type="SUPFAM" id="SSF46934">
    <property type="entry name" value="UBA-like"/>
    <property type="match status" value="1"/>
</dbReference>
<protein>
    <recommendedName>
        <fullName evidence="11 15">Ubiquitin carboxyl-terminal hydrolase</fullName>
        <ecNumber evidence="11 15">3.4.19.12</ecNumber>
    </recommendedName>
</protein>
<dbReference type="AlphaFoldDB" id="A0A9P6U968"/>
<proteinExistence type="inferred from homology"/>
<evidence type="ECO:0000259" key="18">
    <source>
        <dbReference type="PROSITE" id="PS50235"/>
    </source>
</evidence>
<dbReference type="InterPro" id="IPR001394">
    <property type="entry name" value="Peptidase_C19_UCH"/>
</dbReference>
<dbReference type="PROSITE" id="PS50235">
    <property type="entry name" value="USP_3"/>
    <property type="match status" value="1"/>
</dbReference>
<reference evidence="20" key="1">
    <citation type="journal article" date="2020" name="Fungal Divers.">
        <title>Resolving the Mortierellaceae phylogeny through synthesis of multi-gene phylogenetics and phylogenomics.</title>
        <authorList>
            <person name="Vandepol N."/>
            <person name="Liber J."/>
            <person name="Desiro A."/>
            <person name="Na H."/>
            <person name="Kennedy M."/>
            <person name="Barry K."/>
            <person name="Grigoriev I.V."/>
            <person name="Miller A.N."/>
            <person name="O'Donnell K."/>
            <person name="Stajich J.E."/>
            <person name="Bonito G."/>
        </authorList>
    </citation>
    <scope>NUCLEOTIDE SEQUENCE</scope>
    <source>
        <strain evidence="20">BC1065</strain>
    </source>
</reference>
<dbReference type="CDD" id="cd14386">
    <property type="entry name" value="UBA2_UBP5"/>
    <property type="match status" value="1"/>
</dbReference>
<feature type="domain" description="USP" evidence="18">
    <location>
        <begin position="303"/>
        <end position="780"/>
    </location>
</feature>
<dbReference type="PANTHER" id="PTHR24006:SF664">
    <property type="entry name" value="UBIQUITIN CARBOXYL-TERMINAL HYDROLASE"/>
    <property type="match status" value="1"/>
</dbReference>
<evidence type="ECO:0000256" key="11">
    <source>
        <dbReference type="PIRNR" id="PIRNR016308"/>
    </source>
</evidence>
<dbReference type="InterPro" id="IPR050164">
    <property type="entry name" value="Peptidase_C19"/>
</dbReference>
<dbReference type="GO" id="GO:0005829">
    <property type="term" value="C:cytosol"/>
    <property type="evidence" value="ECO:0007669"/>
    <property type="project" value="TreeGrafter"/>
</dbReference>
<evidence type="ECO:0000256" key="7">
    <source>
        <dbReference type="ARBA" id="ARBA00022786"/>
    </source>
</evidence>
<dbReference type="GO" id="GO:0004843">
    <property type="term" value="F:cysteine-type deubiquitinase activity"/>
    <property type="evidence" value="ECO:0007669"/>
    <property type="project" value="UniProtKB-UniRule"/>
</dbReference>
<keyword evidence="6 14" id="KW-0863">Zinc-finger</keyword>
<dbReference type="CDD" id="cd02658">
    <property type="entry name" value="Peptidase_C19B"/>
    <property type="match status" value="1"/>
</dbReference>